<organism evidence="3 4">
    <name type="scientific">Aspergillus ibericus CBS 121593</name>
    <dbReference type="NCBI Taxonomy" id="1448316"/>
    <lineage>
        <taxon>Eukaryota</taxon>
        <taxon>Fungi</taxon>
        <taxon>Dikarya</taxon>
        <taxon>Ascomycota</taxon>
        <taxon>Pezizomycotina</taxon>
        <taxon>Eurotiomycetes</taxon>
        <taxon>Eurotiomycetidae</taxon>
        <taxon>Eurotiales</taxon>
        <taxon>Aspergillaceae</taxon>
        <taxon>Aspergillus</taxon>
        <taxon>Aspergillus subgen. Circumdati</taxon>
    </lineage>
</organism>
<dbReference type="STRING" id="1448316.A0A395HBH7"/>
<dbReference type="InterPro" id="IPR025676">
    <property type="entry name" value="Clr5_dom"/>
</dbReference>
<gene>
    <name evidence="3" type="ORF">BO80DRAFT_451642</name>
</gene>
<dbReference type="Pfam" id="PF24764">
    <property type="entry name" value="rva_4"/>
    <property type="match status" value="1"/>
</dbReference>
<feature type="domain" description="Clr5" evidence="1">
    <location>
        <begin position="6"/>
        <end position="55"/>
    </location>
</feature>
<evidence type="ECO:0000259" key="1">
    <source>
        <dbReference type="Pfam" id="PF14420"/>
    </source>
</evidence>
<dbReference type="AlphaFoldDB" id="A0A395HBH7"/>
<protein>
    <submittedName>
        <fullName evidence="3">Uncharacterized protein</fullName>
    </submittedName>
</protein>
<dbReference type="EMBL" id="KZ824421">
    <property type="protein sequence ID" value="RAL05267.1"/>
    <property type="molecule type" value="Genomic_DNA"/>
</dbReference>
<dbReference type="OrthoDB" id="5392716at2759"/>
<keyword evidence="4" id="KW-1185">Reference proteome</keyword>
<dbReference type="VEuPathDB" id="FungiDB:BO80DRAFT_451642"/>
<evidence type="ECO:0000259" key="2">
    <source>
        <dbReference type="Pfam" id="PF24764"/>
    </source>
</evidence>
<dbReference type="Pfam" id="PF14420">
    <property type="entry name" value="Clr5"/>
    <property type="match status" value="1"/>
</dbReference>
<dbReference type="PANTHER" id="PTHR46791:SF5">
    <property type="entry name" value="CLR5 DOMAIN-CONTAINING PROTEIN-RELATED"/>
    <property type="match status" value="1"/>
</dbReference>
<dbReference type="RefSeq" id="XP_025579594.1">
    <property type="nucleotide sequence ID" value="XM_025721892.1"/>
</dbReference>
<sequence length="400" mass="47007">MPPFIDLEPFKAEIISLFHQNHSASDIASIIQEKHHIKVRERTIWSRLSSWGISKRDRTATTNSSLHDRLEELFYQQCLSDLELLRALHEEGYTRGLVRRTDDPGHLLKVYNEGTIQGYGRELLFTYMRGEYLFIPRQRLFNVYRTIAPLAVQQRKNDMQRQRGSYIVPGPDHVWSVDGYMKLEPYVSVVRQYLDTIQQRKIICNKIRSDHGSETSILAEAHHYLRKMYEPEIQPEQCYIFGTSTANQRIESWWSQLSRSFLFRYRNYFRALLEKGDFSKDLIPDQIALYAVYMPILRSQIPSYVQSWNHHNIRKQPERPYIISAETLQWCQTILRGMGFDPEKPPPVPSKEAEEAPFRTIYLGLRQQVIMHMKSHAKPFLGLSKTPTGAFDWIRQQGLG</sequence>
<dbReference type="PANTHER" id="PTHR46791">
    <property type="entry name" value="EXPRESSED PROTEIN"/>
    <property type="match status" value="1"/>
</dbReference>
<evidence type="ECO:0000313" key="3">
    <source>
        <dbReference type="EMBL" id="RAL05267.1"/>
    </source>
</evidence>
<feature type="domain" description="Integrase core" evidence="2">
    <location>
        <begin position="188"/>
        <end position="318"/>
    </location>
</feature>
<name>A0A395HBH7_9EURO</name>
<evidence type="ECO:0000313" key="4">
    <source>
        <dbReference type="Proteomes" id="UP000249402"/>
    </source>
</evidence>
<dbReference type="GeneID" id="37226757"/>
<dbReference type="InterPro" id="IPR058913">
    <property type="entry name" value="Integrase_dom_put"/>
</dbReference>
<reference evidence="3 4" key="1">
    <citation type="submission" date="2018-02" db="EMBL/GenBank/DDBJ databases">
        <title>The genomes of Aspergillus section Nigri reveals drivers in fungal speciation.</title>
        <authorList>
            <consortium name="DOE Joint Genome Institute"/>
            <person name="Vesth T.C."/>
            <person name="Nybo J."/>
            <person name="Theobald S."/>
            <person name="Brandl J."/>
            <person name="Frisvad J.C."/>
            <person name="Nielsen K.F."/>
            <person name="Lyhne E.K."/>
            <person name="Kogle M.E."/>
            <person name="Kuo A."/>
            <person name="Riley R."/>
            <person name="Clum A."/>
            <person name="Nolan M."/>
            <person name="Lipzen A."/>
            <person name="Salamov A."/>
            <person name="Henrissat B."/>
            <person name="Wiebenga A."/>
            <person name="De vries R.P."/>
            <person name="Grigoriev I.V."/>
            <person name="Mortensen U.H."/>
            <person name="Andersen M.R."/>
            <person name="Baker S.E."/>
        </authorList>
    </citation>
    <scope>NUCLEOTIDE SEQUENCE [LARGE SCALE GENOMIC DNA]</scope>
    <source>
        <strain evidence="3 4">CBS 121593</strain>
    </source>
</reference>
<dbReference type="Proteomes" id="UP000249402">
    <property type="component" value="Unassembled WGS sequence"/>
</dbReference>
<proteinExistence type="predicted"/>
<accession>A0A395HBH7</accession>